<keyword evidence="1" id="KW-0175">Coiled coil</keyword>
<feature type="region of interest" description="Disordered" evidence="2">
    <location>
        <begin position="185"/>
        <end position="244"/>
    </location>
</feature>
<reference evidence="3" key="1">
    <citation type="submission" date="2021-01" db="EMBL/GenBank/DDBJ databases">
        <authorList>
            <person name="Corre E."/>
            <person name="Pelletier E."/>
            <person name="Niang G."/>
            <person name="Scheremetjew M."/>
            <person name="Finn R."/>
            <person name="Kale V."/>
            <person name="Holt S."/>
            <person name="Cochrane G."/>
            <person name="Meng A."/>
            <person name="Brown T."/>
            <person name="Cohen L."/>
        </authorList>
    </citation>
    <scope>NUCLEOTIDE SEQUENCE</scope>
    <source>
        <strain evidence="3">Pbaha01</strain>
    </source>
</reference>
<feature type="coiled-coil region" evidence="1">
    <location>
        <begin position="94"/>
        <end position="121"/>
    </location>
</feature>
<name>A0A7S0AWD7_9DINO</name>
<evidence type="ECO:0000256" key="2">
    <source>
        <dbReference type="SAM" id="MobiDB-lite"/>
    </source>
</evidence>
<organism evidence="3">
    <name type="scientific">Pyrodinium bahamense</name>
    <dbReference type="NCBI Taxonomy" id="73915"/>
    <lineage>
        <taxon>Eukaryota</taxon>
        <taxon>Sar</taxon>
        <taxon>Alveolata</taxon>
        <taxon>Dinophyceae</taxon>
        <taxon>Gonyaulacales</taxon>
        <taxon>Pyrocystaceae</taxon>
        <taxon>Pyrodinium</taxon>
    </lineage>
</organism>
<evidence type="ECO:0000256" key="1">
    <source>
        <dbReference type="SAM" id="Coils"/>
    </source>
</evidence>
<feature type="compositionally biased region" description="Basic residues" evidence="2">
    <location>
        <begin position="198"/>
        <end position="209"/>
    </location>
</feature>
<proteinExistence type="predicted"/>
<sequence length="277" mass="30854">MAPAPPAAPLRWMGGEDTYDGLVPFETIVRKGVLVREIDDRKQALVEQCRTNNGLTLQEVIDHNDWLLQIERDLSKARARIERDFRISNALSLKVREGKRKAQLQQRLDVLRAQCDVLNECIHGLSDHCAWFQESGTYREAVEYLEGRWDDDEGGPVEDTRLELRAGSTERGEAGEDGAHHELDGLIHSDSCVPSQHEKKRRKKKKRKGANPGPEEGGARAENSEDDEEGEAGGRDCGEAGSLGAAVEPFASDFRWLRAAGQEGSGRGRYIDVWAPD</sequence>
<dbReference type="EMBL" id="HBEG01037372">
    <property type="protein sequence ID" value="CAD8376417.1"/>
    <property type="molecule type" value="Transcribed_RNA"/>
</dbReference>
<gene>
    <name evidence="3" type="ORF">PBAH0796_LOCUS22803</name>
</gene>
<protein>
    <submittedName>
        <fullName evidence="3">Uncharacterized protein</fullName>
    </submittedName>
</protein>
<evidence type="ECO:0000313" key="3">
    <source>
        <dbReference type="EMBL" id="CAD8376417.1"/>
    </source>
</evidence>
<accession>A0A7S0AWD7</accession>
<dbReference type="AlphaFoldDB" id="A0A7S0AWD7"/>